<proteinExistence type="predicted"/>
<dbReference type="CDD" id="cd05154">
    <property type="entry name" value="ACAD10_11_N-like"/>
    <property type="match status" value="1"/>
</dbReference>
<name>A0A3N6N2Y6_9BURK</name>
<dbReference type="Proteomes" id="UP000272778">
    <property type="component" value="Unassembled WGS sequence"/>
</dbReference>
<dbReference type="InterPro" id="IPR051678">
    <property type="entry name" value="AGP_Transferase"/>
</dbReference>
<sequence>MTREAWQSAVNVERLVQWMDAQRLGHGPITRARLLTGGTQNILLRFTRGAREFVLRRPPLHARPEVCATIAREARVLAALAGTEVPHPALHASCTDDDVLGAPFYLMAPIDGFNASAAVLPELHRDPAIQRRMGRSMVDALLRLGEVDPQAVGLGDFGKPQGFLERQVARWHGQLEHYRVHAGWPGPSSLPGVTEVAQWLEANRPAPSRTGILHGDFHLANVMFCTGSAELAAIIDWELATVGDPLLDLGWLVATWPDASGQGAGTIRVTPWRGFASASELVEYYRERTTRDLSAIDWYVVLARFKLGILLEGSYARACAGQSPVELGHRHHASALRLIGEARERIAQLA</sequence>
<dbReference type="PANTHER" id="PTHR21310:SF40">
    <property type="entry name" value="AMINOGLYCOSIDE PHOSPHOTRANSFERASE DOMAIN-CONTAINING PROTEIN-RELATED"/>
    <property type="match status" value="1"/>
</dbReference>
<evidence type="ECO:0000313" key="3">
    <source>
        <dbReference type="Proteomes" id="UP000272778"/>
    </source>
</evidence>
<dbReference type="SUPFAM" id="SSF56112">
    <property type="entry name" value="Protein kinase-like (PK-like)"/>
    <property type="match status" value="1"/>
</dbReference>
<accession>A0A3N6N2Y6</accession>
<dbReference type="PANTHER" id="PTHR21310">
    <property type="entry name" value="AMINOGLYCOSIDE PHOSPHOTRANSFERASE-RELATED-RELATED"/>
    <property type="match status" value="1"/>
</dbReference>
<dbReference type="Gene3D" id="3.30.200.20">
    <property type="entry name" value="Phosphorylase Kinase, domain 1"/>
    <property type="match status" value="1"/>
</dbReference>
<dbReference type="Pfam" id="PF01636">
    <property type="entry name" value="APH"/>
    <property type="match status" value="1"/>
</dbReference>
<comment type="caution">
    <text evidence="2">The sequence shown here is derived from an EMBL/GenBank/DDBJ whole genome shotgun (WGS) entry which is preliminary data.</text>
</comment>
<dbReference type="GO" id="GO:0016740">
    <property type="term" value="F:transferase activity"/>
    <property type="evidence" value="ECO:0007669"/>
    <property type="project" value="UniProtKB-KW"/>
</dbReference>
<reference evidence="2 3" key="1">
    <citation type="submission" date="2018-11" db="EMBL/GenBank/DDBJ databases">
        <title>Paraburkholderia sp. DHOA04, isolated from soil.</title>
        <authorList>
            <person name="Gao Z.-H."/>
            <person name="Qiu L.-H."/>
            <person name="Fu J.-C."/>
        </authorList>
    </citation>
    <scope>NUCLEOTIDE SEQUENCE [LARGE SCALE GENOMIC DNA]</scope>
    <source>
        <strain evidence="2 3">DHOA04</strain>
    </source>
</reference>
<keyword evidence="2" id="KW-0808">Transferase</keyword>
<dbReference type="AlphaFoldDB" id="A0A3N6N2Y6"/>
<evidence type="ECO:0000313" key="2">
    <source>
        <dbReference type="EMBL" id="RQH04941.1"/>
    </source>
</evidence>
<dbReference type="EMBL" id="RQIS01000011">
    <property type="protein sequence ID" value="RQH04941.1"/>
    <property type="molecule type" value="Genomic_DNA"/>
</dbReference>
<dbReference type="RefSeq" id="WP_124152076.1">
    <property type="nucleotide sequence ID" value="NZ_RQIS01000011.1"/>
</dbReference>
<dbReference type="Gene3D" id="3.90.1200.10">
    <property type="match status" value="1"/>
</dbReference>
<organism evidence="2 3">
    <name type="scientific">Paraburkholderia dinghuensis</name>
    <dbReference type="NCBI Taxonomy" id="2305225"/>
    <lineage>
        <taxon>Bacteria</taxon>
        <taxon>Pseudomonadati</taxon>
        <taxon>Pseudomonadota</taxon>
        <taxon>Betaproteobacteria</taxon>
        <taxon>Burkholderiales</taxon>
        <taxon>Burkholderiaceae</taxon>
        <taxon>Paraburkholderia</taxon>
    </lineage>
</organism>
<protein>
    <submittedName>
        <fullName evidence="2">Phosphotransferase family protein</fullName>
    </submittedName>
</protein>
<keyword evidence="3" id="KW-1185">Reference proteome</keyword>
<dbReference type="InterPro" id="IPR002575">
    <property type="entry name" value="Aminoglycoside_PTrfase"/>
</dbReference>
<evidence type="ECO:0000259" key="1">
    <source>
        <dbReference type="Pfam" id="PF01636"/>
    </source>
</evidence>
<dbReference type="OrthoDB" id="3806873at2"/>
<dbReference type="InterPro" id="IPR041726">
    <property type="entry name" value="ACAD10_11_N"/>
</dbReference>
<gene>
    <name evidence="2" type="ORF">D1Y85_16120</name>
</gene>
<feature type="domain" description="Aminoglycoside phosphotransferase" evidence="1">
    <location>
        <begin position="34"/>
        <end position="261"/>
    </location>
</feature>
<dbReference type="InterPro" id="IPR011009">
    <property type="entry name" value="Kinase-like_dom_sf"/>
</dbReference>